<dbReference type="Pfam" id="PF09392">
    <property type="entry name" value="T3SS_needle_F"/>
    <property type="match status" value="1"/>
</dbReference>
<evidence type="ECO:0000313" key="2">
    <source>
        <dbReference type="Proteomes" id="UP001177597"/>
    </source>
</evidence>
<dbReference type="InterPro" id="IPR021123">
    <property type="entry name" value="T3SS_needle-like"/>
</dbReference>
<gene>
    <name evidence="1" type="ORF">QE207_15695</name>
</gene>
<protein>
    <submittedName>
        <fullName evidence="1">EscF/YscF/HrpA family type III secretion system needle major subunit</fullName>
    </submittedName>
</protein>
<evidence type="ECO:0000313" key="1">
    <source>
        <dbReference type="EMBL" id="WGL95086.1"/>
    </source>
</evidence>
<dbReference type="RefSeq" id="WP_280629156.1">
    <property type="nucleotide sequence ID" value="NZ_CP123498.1"/>
</dbReference>
<dbReference type="Proteomes" id="UP001177597">
    <property type="component" value="Chromosome"/>
</dbReference>
<organism evidence="1 2">
    <name type="scientific">Arsenophonus nasoniae</name>
    <name type="common">son-killer infecting Nasonia vitripennis</name>
    <dbReference type="NCBI Taxonomy" id="638"/>
    <lineage>
        <taxon>Bacteria</taxon>
        <taxon>Pseudomonadati</taxon>
        <taxon>Pseudomonadota</taxon>
        <taxon>Gammaproteobacteria</taxon>
        <taxon>Enterobacterales</taxon>
        <taxon>Morganellaceae</taxon>
        <taxon>Arsenophonus</taxon>
    </lineage>
</organism>
<proteinExistence type="predicted"/>
<reference evidence="1" key="1">
    <citation type="submission" date="2023-04" db="EMBL/GenBank/DDBJ databases">
        <title>Genome dynamics across the evolutionary transition to endosymbiosis.</title>
        <authorList>
            <person name="Siozios S."/>
            <person name="Nadal-Jimenez P."/>
            <person name="Azagi T."/>
            <person name="Sprong H."/>
            <person name="Frost C.L."/>
            <person name="Parratt S.R."/>
            <person name="Taylor G."/>
            <person name="Brettell L."/>
            <person name="Lew K.C."/>
            <person name="Croft L."/>
            <person name="King K.C."/>
            <person name="Brockhurst M.A."/>
            <person name="Hypsa V."/>
            <person name="Novakova E."/>
            <person name="Darby A.C."/>
            <person name="Hurst G.D.D."/>
        </authorList>
    </citation>
    <scope>NUCLEOTIDE SEQUENCE</scope>
    <source>
        <strain evidence="1">AIh</strain>
    </source>
</reference>
<dbReference type="EMBL" id="CP123498">
    <property type="protein sequence ID" value="WGL95086.1"/>
    <property type="molecule type" value="Genomic_DNA"/>
</dbReference>
<dbReference type="Gene3D" id="1.20.58.90">
    <property type="match status" value="1"/>
</dbReference>
<dbReference type="SUPFAM" id="SSF140129">
    <property type="entry name" value="MxiH-like"/>
    <property type="match status" value="1"/>
</dbReference>
<sequence length="79" mass="8693">MSIKNSTIGEILIKTGTKSSEYQTNINNAVERLKKDPSNSADLAEFQAAMAGYSILLNYISTTIKTHKENAQTILGNMR</sequence>
<dbReference type="GO" id="GO:0015031">
    <property type="term" value="P:protein transport"/>
    <property type="evidence" value="ECO:0007669"/>
    <property type="project" value="InterPro"/>
</dbReference>
<dbReference type="InterPro" id="IPR037203">
    <property type="entry name" value="T3SS_needle-like_sf"/>
</dbReference>
<dbReference type="AlphaFoldDB" id="A0AA95K0Q0"/>
<accession>A0AA95K0Q0</accession>
<name>A0AA95K0Q0_9GAMM</name>